<dbReference type="RefSeq" id="XP_045951279.1">
    <property type="nucleotide sequence ID" value="XM_046095019.1"/>
</dbReference>
<dbReference type="Pfam" id="PF00172">
    <property type="entry name" value="Zn_clus"/>
    <property type="match status" value="1"/>
</dbReference>
<dbReference type="Pfam" id="PF04082">
    <property type="entry name" value="Fungal_trans"/>
    <property type="match status" value="1"/>
</dbReference>
<evidence type="ECO:0000313" key="4">
    <source>
        <dbReference type="EMBL" id="KAH6643349.1"/>
    </source>
</evidence>
<dbReference type="Gene3D" id="4.10.240.10">
    <property type="entry name" value="Zn(2)-C6 fungal-type DNA-binding domain"/>
    <property type="match status" value="1"/>
</dbReference>
<dbReference type="PANTHER" id="PTHR47785">
    <property type="entry name" value="ZN(II)2CYS6 TRANSCRIPTION FACTOR (EUROFUNG)-RELATED-RELATED"/>
    <property type="match status" value="1"/>
</dbReference>
<dbReference type="SMART" id="SM00066">
    <property type="entry name" value="GAL4"/>
    <property type="match status" value="1"/>
</dbReference>
<keyword evidence="2" id="KW-0539">Nucleus</keyword>
<evidence type="ECO:0000256" key="1">
    <source>
        <dbReference type="ARBA" id="ARBA00022723"/>
    </source>
</evidence>
<name>A0A9P8UBD0_9PEZI</name>
<accession>A0A9P8UBD0</accession>
<dbReference type="AlphaFoldDB" id="A0A9P8UBD0"/>
<dbReference type="SUPFAM" id="SSF57701">
    <property type="entry name" value="Zn2/Cys6 DNA-binding domain"/>
    <property type="match status" value="1"/>
</dbReference>
<dbReference type="InterPro" id="IPR001138">
    <property type="entry name" value="Zn2Cys6_DnaBD"/>
</dbReference>
<dbReference type="PROSITE" id="PS50048">
    <property type="entry name" value="ZN2_CY6_FUNGAL_2"/>
    <property type="match status" value="1"/>
</dbReference>
<evidence type="ECO:0000259" key="3">
    <source>
        <dbReference type="PROSITE" id="PS50048"/>
    </source>
</evidence>
<dbReference type="InterPro" id="IPR053181">
    <property type="entry name" value="EcdB-like_regulator"/>
</dbReference>
<dbReference type="PANTHER" id="PTHR47785:SF3">
    <property type="entry name" value="ZN(2)-C6 FUNGAL-TYPE DOMAIN-CONTAINING PROTEIN"/>
    <property type="match status" value="1"/>
</dbReference>
<dbReference type="GeneID" id="70123912"/>
<organism evidence="4 5">
    <name type="scientific">Truncatella angustata</name>
    <dbReference type="NCBI Taxonomy" id="152316"/>
    <lineage>
        <taxon>Eukaryota</taxon>
        <taxon>Fungi</taxon>
        <taxon>Dikarya</taxon>
        <taxon>Ascomycota</taxon>
        <taxon>Pezizomycotina</taxon>
        <taxon>Sordariomycetes</taxon>
        <taxon>Xylariomycetidae</taxon>
        <taxon>Amphisphaeriales</taxon>
        <taxon>Sporocadaceae</taxon>
        <taxon>Truncatella</taxon>
    </lineage>
</organism>
<reference evidence="4" key="1">
    <citation type="journal article" date="2021" name="Nat. Commun.">
        <title>Genetic determinants of endophytism in the Arabidopsis root mycobiome.</title>
        <authorList>
            <person name="Mesny F."/>
            <person name="Miyauchi S."/>
            <person name="Thiergart T."/>
            <person name="Pickel B."/>
            <person name="Atanasova L."/>
            <person name="Karlsson M."/>
            <person name="Huettel B."/>
            <person name="Barry K.W."/>
            <person name="Haridas S."/>
            <person name="Chen C."/>
            <person name="Bauer D."/>
            <person name="Andreopoulos W."/>
            <person name="Pangilinan J."/>
            <person name="LaButti K."/>
            <person name="Riley R."/>
            <person name="Lipzen A."/>
            <person name="Clum A."/>
            <person name="Drula E."/>
            <person name="Henrissat B."/>
            <person name="Kohler A."/>
            <person name="Grigoriev I.V."/>
            <person name="Martin F.M."/>
            <person name="Hacquard S."/>
        </authorList>
    </citation>
    <scope>NUCLEOTIDE SEQUENCE</scope>
    <source>
        <strain evidence="4">MPI-SDFR-AT-0073</strain>
    </source>
</reference>
<proteinExistence type="predicted"/>
<dbReference type="Proteomes" id="UP000758603">
    <property type="component" value="Unassembled WGS sequence"/>
</dbReference>
<dbReference type="EMBL" id="JAGPXC010000013">
    <property type="protein sequence ID" value="KAH6643349.1"/>
    <property type="molecule type" value="Genomic_DNA"/>
</dbReference>
<comment type="caution">
    <text evidence="4">The sequence shown here is derived from an EMBL/GenBank/DDBJ whole genome shotgun (WGS) entry which is preliminary data.</text>
</comment>
<dbReference type="InterPro" id="IPR036864">
    <property type="entry name" value="Zn2-C6_fun-type_DNA-bd_sf"/>
</dbReference>
<gene>
    <name evidence="4" type="ORF">BKA67DRAFT_133296</name>
</gene>
<dbReference type="CDD" id="cd00067">
    <property type="entry name" value="GAL4"/>
    <property type="match status" value="1"/>
</dbReference>
<dbReference type="GO" id="GO:0008270">
    <property type="term" value="F:zinc ion binding"/>
    <property type="evidence" value="ECO:0007669"/>
    <property type="project" value="InterPro"/>
</dbReference>
<dbReference type="GO" id="GO:0006351">
    <property type="term" value="P:DNA-templated transcription"/>
    <property type="evidence" value="ECO:0007669"/>
    <property type="project" value="InterPro"/>
</dbReference>
<dbReference type="GO" id="GO:0003677">
    <property type="term" value="F:DNA binding"/>
    <property type="evidence" value="ECO:0007669"/>
    <property type="project" value="InterPro"/>
</dbReference>
<dbReference type="GO" id="GO:0000981">
    <property type="term" value="F:DNA-binding transcription factor activity, RNA polymerase II-specific"/>
    <property type="evidence" value="ECO:0007669"/>
    <property type="project" value="InterPro"/>
</dbReference>
<dbReference type="OrthoDB" id="4685598at2759"/>
<dbReference type="CDD" id="cd12148">
    <property type="entry name" value="fungal_TF_MHR"/>
    <property type="match status" value="1"/>
</dbReference>
<evidence type="ECO:0000256" key="2">
    <source>
        <dbReference type="ARBA" id="ARBA00023242"/>
    </source>
</evidence>
<keyword evidence="5" id="KW-1185">Reference proteome</keyword>
<feature type="domain" description="Zn(2)-C6 fungal-type" evidence="3">
    <location>
        <begin position="15"/>
        <end position="45"/>
    </location>
</feature>
<sequence length="584" mass="66004">MSASIYTPRQRATKACDTCRSRRTKCDGQRPRCLFCNQHDIVCTYRTADPAPSRQDKELAAIRERLDDIHSLLSLRTTHVPAQSSSNPAELPKQLSEYPADESIISRNWRREFPFMTIQTPSMMCLLGLDSKLAARLAILERTEVSTLAQSAAVPDFTFDYHDAVSAFKTFCDKIYHWYPILPLDFSDTYHNEIIVGNDASLDTCLALLVAAIGSVATCADIGEAYLSRPDSIYIERALSMLPSVHFEFSLRSVQCLALLSIYYNVMVKPCQAHDYILMASCKAQALLKCHLYDEDKPTMELLRRCFWSILLIESELAYHIDMPESNVWKFDDRILLPETFDSWRPFHTSRQHMVEDQLPLDTTGMPSEAGKAYFLAEISMWRMVRRCTTSVTISREREVYAPIIAAELAHQLEIWYSHLPVSFRFERHGKVMGRLSKDTHCTPLTAATHFLQMQYFLCLTSIYWPAVYGVIYMDTLTDAPVADCARFFESYCNFVTSAVAALSCCPQSTWSIYASLFITTMAALRGARAPLLYRSVSPSLIQHFINAAEAFECGAAVAISPSLKSIGLLLRDHVNAQGSPDMC</sequence>
<dbReference type="PROSITE" id="PS00463">
    <property type="entry name" value="ZN2_CY6_FUNGAL_1"/>
    <property type="match status" value="1"/>
</dbReference>
<dbReference type="InterPro" id="IPR007219">
    <property type="entry name" value="XnlR_reg_dom"/>
</dbReference>
<evidence type="ECO:0000313" key="5">
    <source>
        <dbReference type="Proteomes" id="UP000758603"/>
    </source>
</evidence>
<keyword evidence="1" id="KW-0479">Metal-binding</keyword>
<protein>
    <recommendedName>
        <fullName evidence="3">Zn(2)-C6 fungal-type domain-containing protein</fullName>
    </recommendedName>
</protein>